<accession>A0ABT7PSU6</accession>
<organism evidence="2 3">
    <name type="scientific">Roseiconus lacunae</name>
    <dbReference type="NCBI Taxonomy" id="2605694"/>
    <lineage>
        <taxon>Bacteria</taxon>
        <taxon>Pseudomonadati</taxon>
        <taxon>Planctomycetota</taxon>
        <taxon>Planctomycetia</taxon>
        <taxon>Pirellulales</taxon>
        <taxon>Pirellulaceae</taxon>
        <taxon>Roseiconus</taxon>
    </lineage>
</organism>
<protein>
    <submittedName>
        <fullName evidence="2">Uncharacterized protein</fullName>
    </submittedName>
</protein>
<evidence type="ECO:0000256" key="1">
    <source>
        <dbReference type="SAM" id="SignalP"/>
    </source>
</evidence>
<keyword evidence="1" id="KW-0732">Signal</keyword>
<dbReference type="EMBL" id="JASZZN010000168">
    <property type="protein sequence ID" value="MDM4019573.1"/>
    <property type="molecule type" value="Genomic_DNA"/>
</dbReference>
<evidence type="ECO:0000313" key="3">
    <source>
        <dbReference type="Proteomes" id="UP001239462"/>
    </source>
</evidence>
<reference evidence="2 3" key="1">
    <citation type="submission" date="2023-06" db="EMBL/GenBank/DDBJ databases">
        <title>Roseiconus lacunae JC819 isolated from Gulf of Mannar region, Tamil Nadu.</title>
        <authorList>
            <person name="Pk S."/>
            <person name="Ch S."/>
            <person name="Ch V.R."/>
        </authorList>
    </citation>
    <scope>NUCLEOTIDE SEQUENCE [LARGE SCALE GENOMIC DNA]</scope>
    <source>
        <strain evidence="2 3">JC819</strain>
    </source>
</reference>
<sequence length="148" mass="16993">GKKMMKRALIGFVALCSVSISVVLVSPATHWDGAFPLSIDVVAVETVDRNSITYYQCWSEVQARWICEYHPESAVDFRLPAERDDNSDRIFVEHSGTRRFFGMIATYQRPPKLCVQFDVVRMDRKTRCRKAIAIPRARDQRSLTLNLP</sequence>
<name>A0ABT7PSU6_9BACT</name>
<feature type="non-terminal residue" evidence="2">
    <location>
        <position position="1"/>
    </location>
</feature>
<proteinExistence type="predicted"/>
<comment type="caution">
    <text evidence="2">The sequence shown here is derived from an EMBL/GenBank/DDBJ whole genome shotgun (WGS) entry which is preliminary data.</text>
</comment>
<feature type="chain" id="PRO_5045289954" evidence="1">
    <location>
        <begin position="32"/>
        <end position="148"/>
    </location>
</feature>
<dbReference type="RefSeq" id="WP_289167695.1">
    <property type="nucleotide sequence ID" value="NZ_JASZZN010000168.1"/>
</dbReference>
<evidence type="ECO:0000313" key="2">
    <source>
        <dbReference type="EMBL" id="MDM4019573.1"/>
    </source>
</evidence>
<keyword evidence="3" id="KW-1185">Reference proteome</keyword>
<feature type="signal peptide" evidence="1">
    <location>
        <begin position="1"/>
        <end position="31"/>
    </location>
</feature>
<dbReference type="Proteomes" id="UP001239462">
    <property type="component" value="Unassembled WGS sequence"/>
</dbReference>
<gene>
    <name evidence="2" type="ORF">QTN89_29235</name>
</gene>